<proteinExistence type="predicted"/>
<evidence type="ECO:0000313" key="2">
    <source>
        <dbReference type="Proteomes" id="UP000634136"/>
    </source>
</evidence>
<protein>
    <submittedName>
        <fullName evidence="1">Uncharacterized protein</fullName>
    </submittedName>
</protein>
<organism evidence="1 2">
    <name type="scientific">Senna tora</name>
    <dbReference type="NCBI Taxonomy" id="362788"/>
    <lineage>
        <taxon>Eukaryota</taxon>
        <taxon>Viridiplantae</taxon>
        <taxon>Streptophyta</taxon>
        <taxon>Embryophyta</taxon>
        <taxon>Tracheophyta</taxon>
        <taxon>Spermatophyta</taxon>
        <taxon>Magnoliopsida</taxon>
        <taxon>eudicotyledons</taxon>
        <taxon>Gunneridae</taxon>
        <taxon>Pentapetalae</taxon>
        <taxon>rosids</taxon>
        <taxon>fabids</taxon>
        <taxon>Fabales</taxon>
        <taxon>Fabaceae</taxon>
        <taxon>Caesalpinioideae</taxon>
        <taxon>Cassia clade</taxon>
        <taxon>Senna</taxon>
    </lineage>
</organism>
<dbReference type="AlphaFoldDB" id="A0A834SKM4"/>
<sequence length="89" mass="10603">MRLREYEICTVTELEAFQFVLLILLLMIKDEDRREANPLKKIRTQKGFGSENGRKFKVVYYGERQEDVRCSVAKYGEKKNYGRNVHKVE</sequence>
<accession>A0A834SKM4</accession>
<keyword evidence="2" id="KW-1185">Reference proteome</keyword>
<name>A0A834SKM4_9FABA</name>
<dbReference type="Proteomes" id="UP000634136">
    <property type="component" value="Unassembled WGS sequence"/>
</dbReference>
<comment type="caution">
    <text evidence="1">The sequence shown here is derived from an EMBL/GenBank/DDBJ whole genome shotgun (WGS) entry which is preliminary data.</text>
</comment>
<dbReference type="EMBL" id="JAAIUW010000012">
    <property type="protein sequence ID" value="KAF7805381.1"/>
    <property type="molecule type" value="Genomic_DNA"/>
</dbReference>
<gene>
    <name evidence="1" type="ORF">G2W53_037542</name>
</gene>
<evidence type="ECO:0000313" key="1">
    <source>
        <dbReference type="EMBL" id="KAF7805381.1"/>
    </source>
</evidence>
<reference evidence="1" key="1">
    <citation type="submission" date="2020-09" db="EMBL/GenBank/DDBJ databases">
        <title>Genome-Enabled Discovery of Anthraquinone Biosynthesis in Senna tora.</title>
        <authorList>
            <person name="Kang S.-H."/>
            <person name="Pandey R.P."/>
            <person name="Lee C.-M."/>
            <person name="Sim J.-S."/>
            <person name="Jeong J.-T."/>
            <person name="Choi B.-S."/>
            <person name="Jung M."/>
            <person name="Ginzburg D."/>
            <person name="Zhao K."/>
            <person name="Won S.Y."/>
            <person name="Oh T.-J."/>
            <person name="Yu Y."/>
            <person name="Kim N.-H."/>
            <person name="Lee O.R."/>
            <person name="Lee T.-H."/>
            <person name="Bashyal P."/>
            <person name="Kim T.-S."/>
            <person name="Lee W.-H."/>
            <person name="Kawkins C."/>
            <person name="Kim C.-K."/>
            <person name="Kim J.S."/>
            <person name="Ahn B.O."/>
            <person name="Rhee S.Y."/>
            <person name="Sohng J.K."/>
        </authorList>
    </citation>
    <scope>NUCLEOTIDE SEQUENCE</scope>
    <source>
        <tissue evidence="1">Leaf</tissue>
    </source>
</reference>